<evidence type="ECO:0000313" key="3">
    <source>
        <dbReference type="Proteomes" id="UP001501102"/>
    </source>
</evidence>
<organism evidence="2 3">
    <name type="scientific">Streptomyces thioluteus</name>
    <dbReference type="NCBI Taxonomy" id="66431"/>
    <lineage>
        <taxon>Bacteria</taxon>
        <taxon>Bacillati</taxon>
        <taxon>Actinomycetota</taxon>
        <taxon>Actinomycetes</taxon>
        <taxon>Kitasatosporales</taxon>
        <taxon>Streptomycetaceae</taxon>
        <taxon>Streptomyces</taxon>
    </lineage>
</organism>
<keyword evidence="1" id="KW-0812">Transmembrane</keyword>
<dbReference type="EMBL" id="BAAAXZ010000026">
    <property type="protein sequence ID" value="GAA2913427.1"/>
    <property type="molecule type" value="Genomic_DNA"/>
</dbReference>
<reference evidence="3" key="1">
    <citation type="journal article" date="2019" name="Int. J. Syst. Evol. Microbiol.">
        <title>The Global Catalogue of Microorganisms (GCM) 10K type strain sequencing project: providing services to taxonomists for standard genome sequencing and annotation.</title>
        <authorList>
            <consortium name="The Broad Institute Genomics Platform"/>
            <consortium name="The Broad Institute Genome Sequencing Center for Infectious Disease"/>
            <person name="Wu L."/>
            <person name="Ma J."/>
        </authorList>
    </citation>
    <scope>NUCLEOTIDE SEQUENCE [LARGE SCALE GENOMIC DNA]</scope>
    <source>
        <strain evidence="3">JCM 4087</strain>
    </source>
</reference>
<gene>
    <name evidence="2" type="ORF">GCM10020221_06410</name>
</gene>
<comment type="caution">
    <text evidence="2">The sequence shown here is derived from an EMBL/GenBank/DDBJ whole genome shotgun (WGS) entry which is preliminary data.</text>
</comment>
<name>A0ABP6IXY7_STRTU</name>
<accession>A0ABP6IXY7</accession>
<evidence type="ECO:0000313" key="2">
    <source>
        <dbReference type="EMBL" id="GAA2913427.1"/>
    </source>
</evidence>
<keyword evidence="3" id="KW-1185">Reference proteome</keyword>
<sequence>MLTRCSPSRPTATFFDGCGFPTPGLHSFVFEPLFKIGGIEVNKPMLLAVLSSVVVLVFLWAALRPRQGGAGQAPDGR</sequence>
<protein>
    <submittedName>
        <fullName evidence="2">Uncharacterized protein</fullName>
    </submittedName>
</protein>
<keyword evidence="1" id="KW-1133">Transmembrane helix</keyword>
<feature type="transmembrane region" description="Helical" evidence="1">
    <location>
        <begin position="45"/>
        <end position="63"/>
    </location>
</feature>
<keyword evidence="1" id="KW-0472">Membrane</keyword>
<evidence type="ECO:0000256" key="1">
    <source>
        <dbReference type="SAM" id="Phobius"/>
    </source>
</evidence>
<dbReference type="Proteomes" id="UP001501102">
    <property type="component" value="Unassembled WGS sequence"/>
</dbReference>
<proteinExistence type="predicted"/>